<dbReference type="Pfam" id="PF07690">
    <property type="entry name" value="MFS_1"/>
    <property type="match status" value="1"/>
</dbReference>
<comment type="subcellular location">
    <subcellularLocation>
        <location evidence="1">Membrane</location>
        <topology evidence="1">Multi-pass membrane protein</topology>
    </subcellularLocation>
</comment>
<feature type="transmembrane region" description="Helical" evidence="5">
    <location>
        <begin position="172"/>
        <end position="189"/>
    </location>
</feature>
<dbReference type="PANTHER" id="PTHR23514">
    <property type="entry name" value="BYPASS OF STOP CODON PROTEIN 6"/>
    <property type="match status" value="1"/>
</dbReference>
<evidence type="ECO:0000256" key="2">
    <source>
        <dbReference type="ARBA" id="ARBA00022692"/>
    </source>
</evidence>
<feature type="transmembrane region" description="Helical" evidence="5">
    <location>
        <begin position="345"/>
        <end position="364"/>
    </location>
</feature>
<keyword evidence="2 5" id="KW-0812">Transmembrane</keyword>
<evidence type="ECO:0000313" key="7">
    <source>
        <dbReference type="Proteomes" id="UP000297638"/>
    </source>
</evidence>
<accession>A0A4Y8TZM6</accession>
<dbReference type="PANTHER" id="PTHR23514:SF13">
    <property type="entry name" value="INNER MEMBRANE PROTEIN YBJJ"/>
    <property type="match status" value="1"/>
</dbReference>
<dbReference type="InterPro" id="IPR036259">
    <property type="entry name" value="MFS_trans_sf"/>
</dbReference>
<feature type="transmembrane region" description="Helical" evidence="5">
    <location>
        <begin position="81"/>
        <end position="102"/>
    </location>
</feature>
<feature type="transmembrane region" description="Helical" evidence="5">
    <location>
        <begin position="288"/>
        <end position="304"/>
    </location>
</feature>
<dbReference type="AlphaFoldDB" id="A0A4Y8TZM6"/>
<dbReference type="CDD" id="cd17393">
    <property type="entry name" value="MFS_MosC_like"/>
    <property type="match status" value="1"/>
</dbReference>
<gene>
    <name evidence="6" type="ORF">EXY26_08210</name>
</gene>
<dbReference type="InterPro" id="IPR011701">
    <property type="entry name" value="MFS"/>
</dbReference>
<name>A0A4Y8TZM6_9MICC</name>
<protein>
    <submittedName>
        <fullName evidence="6">MFS transporter</fullName>
    </submittedName>
</protein>
<dbReference type="InterPro" id="IPR051788">
    <property type="entry name" value="MFS_Transporter"/>
</dbReference>
<sequence length="405" mass="42798">MAQPVAHLTRQRVTERTSINLIFLLAGLSFATWAGRLSIIDAVFDFSGLNLGSFLICSTIGILLGIALIPTVSKFVPTGRLLCCLPLGLAACLVILGIAISVTEDATLAYITLFFYGLVFGCLDIMMNVSGAQVERRAGRSIMPSLHGFFSLGTLIGAGMATATIALKIPSIWHFAFVAVLIAAFAYIARQGTTHWENESISPTKRNVQYDRAKSAKRLGLLLLLGLMVAGLSFTEGAANDWIAVASVNGHGFKHQIGALMFTLFVGAMTLGRFAGGRLVDRFGTRNTLLLMGTVGLLGVALFITGTNPYIVGLGATAWGLGSSLGFPLGMSIAASRGERLGPKAVSIVSAFGYGAMLGGPPFIGFVVDTIRLPQALWICAVVLVISLLLTPAVTRIRKPAYKDA</sequence>
<evidence type="ECO:0000256" key="4">
    <source>
        <dbReference type="ARBA" id="ARBA00023136"/>
    </source>
</evidence>
<keyword evidence="3 5" id="KW-1133">Transmembrane helix</keyword>
<feature type="transmembrane region" description="Helical" evidence="5">
    <location>
        <begin position="148"/>
        <end position="166"/>
    </location>
</feature>
<keyword evidence="4 5" id="KW-0472">Membrane</keyword>
<feature type="transmembrane region" description="Helical" evidence="5">
    <location>
        <begin position="310"/>
        <end position="333"/>
    </location>
</feature>
<dbReference type="SUPFAM" id="SSF103473">
    <property type="entry name" value="MFS general substrate transporter"/>
    <property type="match status" value="1"/>
</dbReference>
<evidence type="ECO:0000256" key="1">
    <source>
        <dbReference type="ARBA" id="ARBA00004141"/>
    </source>
</evidence>
<organism evidence="6 7">
    <name type="scientific">Glutamicibacter arilaitensis</name>
    <dbReference type="NCBI Taxonomy" id="256701"/>
    <lineage>
        <taxon>Bacteria</taxon>
        <taxon>Bacillati</taxon>
        <taxon>Actinomycetota</taxon>
        <taxon>Actinomycetes</taxon>
        <taxon>Micrococcales</taxon>
        <taxon>Micrococcaceae</taxon>
        <taxon>Glutamicibacter</taxon>
    </lineage>
</organism>
<proteinExistence type="predicted"/>
<dbReference type="GO" id="GO:0016020">
    <property type="term" value="C:membrane"/>
    <property type="evidence" value="ECO:0007669"/>
    <property type="project" value="UniProtKB-SubCell"/>
</dbReference>
<feature type="transmembrane region" description="Helical" evidence="5">
    <location>
        <begin position="257"/>
        <end position="276"/>
    </location>
</feature>
<feature type="transmembrane region" description="Helical" evidence="5">
    <location>
        <begin position="376"/>
        <end position="395"/>
    </location>
</feature>
<feature type="transmembrane region" description="Helical" evidence="5">
    <location>
        <begin position="108"/>
        <end position="127"/>
    </location>
</feature>
<dbReference type="GO" id="GO:0022857">
    <property type="term" value="F:transmembrane transporter activity"/>
    <property type="evidence" value="ECO:0007669"/>
    <property type="project" value="InterPro"/>
</dbReference>
<dbReference type="Proteomes" id="UP000297638">
    <property type="component" value="Unassembled WGS sequence"/>
</dbReference>
<feature type="transmembrane region" description="Helical" evidence="5">
    <location>
        <begin position="21"/>
        <end position="39"/>
    </location>
</feature>
<reference evidence="6 7" key="1">
    <citation type="submission" date="2019-03" db="EMBL/GenBank/DDBJ databases">
        <title>Glutamicibacter sp. LJH19 genome.</title>
        <authorList>
            <person name="Sinai Borker S."/>
            <person name="Kumar R."/>
        </authorList>
    </citation>
    <scope>NUCLEOTIDE SEQUENCE [LARGE SCALE GENOMIC DNA]</scope>
    <source>
        <strain evidence="6 7">LJH19</strain>
    </source>
</reference>
<comment type="caution">
    <text evidence="6">The sequence shown here is derived from an EMBL/GenBank/DDBJ whole genome shotgun (WGS) entry which is preliminary data.</text>
</comment>
<feature type="transmembrane region" description="Helical" evidence="5">
    <location>
        <begin position="51"/>
        <end position="69"/>
    </location>
</feature>
<dbReference type="EMBL" id="SPDS01000001">
    <property type="protein sequence ID" value="TFH56979.1"/>
    <property type="molecule type" value="Genomic_DNA"/>
</dbReference>
<dbReference type="Gene3D" id="1.20.1250.20">
    <property type="entry name" value="MFS general substrate transporter like domains"/>
    <property type="match status" value="1"/>
</dbReference>
<feature type="transmembrane region" description="Helical" evidence="5">
    <location>
        <begin position="219"/>
        <end position="237"/>
    </location>
</feature>
<evidence type="ECO:0000256" key="3">
    <source>
        <dbReference type="ARBA" id="ARBA00022989"/>
    </source>
</evidence>
<evidence type="ECO:0000256" key="5">
    <source>
        <dbReference type="SAM" id="Phobius"/>
    </source>
</evidence>
<dbReference type="RefSeq" id="WP_134780007.1">
    <property type="nucleotide sequence ID" value="NZ_JABUYH010000001.1"/>
</dbReference>
<evidence type="ECO:0000313" key="6">
    <source>
        <dbReference type="EMBL" id="TFH56979.1"/>
    </source>
</evidence>